<keyword evidence="3" id="KW-0804">Transcription</keyword>
<keyword evidence="2 5" id="KW-0238">DNA-binding</keyword>
<gene>
    <name evidence="5" type="ORF">DFR47_1155</name>
</gene>
<dbReference type="GO" id="GO:0003700">
    <property type="term" value="F:DNA-binding transcription factor activity"/>
    <property type="evidence" value="ECO:0007669"/>
    <property type="project" value="InterPro"/>
</dbReference>
<name>A0A366DK62_9HYPH</name>
<evidence type="ECO:0000256" key="3">
    <source>
        <dbReference type="ARBA" id="ARBA00023163"/>
    </source>
</evidence>
<evidence type="ECO:0000256" key="1">
    <source>
        <dbReference type="ARBA" id="ARBA00023015"/>
    </source>
</evidence>
<dbReference type="SUPFAM" id="SSF48008">
    <property type="entry name" value="GntR ligand-binding domain-like"/>
    <property type="match status" value="1"/>
</dbReference>
<organism evidence="5 6">
    <name type="scientific">Pseudochrobactrum asaccharolyticum</name>
    <dbReference type="NCBI Taxonomy" id="354351"/>
    <lineage>
        <taxon>Bacteria</taxon>
        <taxon>Pseudomonadati</taxon>
        <taxon>Pseudomonadota</taxon>
        <taxon>Alphaproteobacteria</taxon>
        <taxon>Hyphomicrobiales</taxon>
        <taxon>Brucellaceae</taxon>
        <taxon>Pseudochrobactrum</taxon>
    </lineage>
</organism>
<dbReference type="AlphaFoldDB" id="A0A366DK62"/>
<dbReference type="EMBL" id="QNRH01000015">
    <property type="protein sequence ID" value="RBO89638.1"/>
    <property type="molecule type" value="Genomic_DNA"/>
</dbReference>
<sequence length="240" mass="28121">MHREKFSKVDCAYETLKNDILHIKIAPDFPLKINWLQETYGFGSTPLREALSRLEGDYLVKLIPNKGYYTAPVSIEELMELYRSRRIFKLQLLKEAMLFGDNNWESEIVRTHYLLAKQTSPSEGKCSYEDYIAWTQAHDAFDNALISAHRSPWASHFHIMATNHIRRQGRAFRILMPNFEDQKFSTGTIQSPTLRALYATDRYTDLRNAVLNRNFEQTEILVNKHLDMVMATYNELHNKN</sequence>
<evidence type="ECO:0000259" key="4">
    <source>
        <dbReference type="Pfam" id="PF00392"/>
    </source>
</evidence>
<keyword evidence="6" id="KW-1185">Reference proteome</keyword>
<protein>
    <submittedName>
        <fullName evidence="5">DNA-binding GntR family transcriptional regulator</fullName>
    </submittedName>
</protein>
<dbReference type="Pfam" id="PF00392">
    <property type="entry name" value="GntR"/>
    <property type="match status" value="1"/>
</dbReference>
<evidence type="ECO:0000313" key="5">
    <source>
        <dbReference type="EMBL" id="RBO89638.1"/>
    </source>
</evidence>
<dbReference type="GO" id="GO:0003677">
    <property type="term" value="F:DNA binding"/>
    <property type="evidence" value="ECO:0007669"/>
    <property type="project" value="UniProtKB-KW"/>
</dbReference>
<comment type="caution">
    <text evidence="5">The sequence shown here is derived from an EMBL/GenBank/DDBJ whole genome shotgun (WGS) entry which is preliminary data.</text>
</comment>
<evidence type="ECO:0000256" key="2">
    <source>
        <dbReference type="ARBA" id="ARBA00023125"/>
    </source>
</evidence>
<dbReference type="SUPFAM" id="SSF46785">
    <property type="entry name" value="Winged helix' DNA-binding domain"/>
    <property type="match status" value="1"/>
</dbReference>
<dbReference type="InterPro" id="IPR000524">
    <property type="entry name" value="Tscrpt_reg_HTH_GntR"/>
</dbReference>
<dbReference type="InterPro" id="IPR036388">
    <property type="entry name" value="WH-like_DNA-bd_sf"/>
</dbReference>
<dbReference type="PANTHER" id="PTHR43537:SF20">
    <property type="entry name" value="HTH-TYPE TRANSCRIPTIONAL REPRESSOR GLAR"/>
    <property type="match status" value="1"/>
</dbReference>
<dbReference type="Gene3D" id="1.10.10.10">
    <property type="entry name" value="Winged helix-like DNA-binding domain superfamily/Winged helix DNA-binding domain"/>
    <property type="match status" value="1"/>
</dbReference>
<dbReference type="InterPro" id="IPR008920">
    <property type="entry name" value="TF_FadR/GntR_C"/>
</dbReference>
<reference evidence="5 6" key="1">
    <citation type="submission" date="2018-06" db="EMBL/GenBank/DDBJ databases">
        <title>Genomic Encyclopedia of Type Strains, Phase IV (KMG-IV): sequencing the most valuable type-strain genomes for metagenomic binning, comparative biology and taxonomic classification.</title>
        <authorList>
            <person name="Goeker M."/>
        </authorList>
    </citation>
    <scope>NUCLEOTIDE SEQUENCE [LARGE SCALE GENOMIC DNA]</scope>
    <source>
        <strain evidence="5 6">DSM 25619</strain>
    </source>
</reference>
<feature type="domain" description="HTH gntR-type" evidence="4">
    <location>
        <begin position="12"/>
        <end position="68"/>
    </location>
</feature>
<dbReference type="PANTHER" id="PTHR43537">
    <property type="entry name" value="TRANSCRIPTIONAL REGULATOR, GNTR FAMILY"/>
    <property type="match status" value="1"/>
</dbReference>
<dbReference type="RefSeq" id="WP_170137583.1">
    <property type="nucleotide sequence ID" value="NZ_JBHEEG010000015.1"/>
</dbReference>
<evidence type="ECO:0000313" key="6">
    <source>
        <dbReference type="Proteomes" id="UP000252893"/>
    </source>
</evidence>
<accession>A0A366DK62</accession>
<dbReference type="InterPro" id="IPR036390">
    <property type="entry name" value="WH_DNA-bd_sf"/>
</dbReference>
<dbReference type="Proteomes" id="UP000252893">
    <property type="component" value="Unassembled WGS sequence"/>
</dbReference>
<proteinExistence type="predicted"/>
<dbReference type="Gene3D" id="1.20.120.530">
    <property type="entry name" value="GntR ligand-binding domain-like"/>
    <property type="match status" value="1"/>
</dbReference>
<keyword evidence="1" id="KW-0805">Transcription regulation</keyword>